<sequence>MKNSYDFEDNIDEKYKEILYHDKIEIDNPNKHHHIRINYIDRIQMIVSLVKKYFPIPDQINIGDFACGQGNISLLLAELGYKVFAIDLNPIFIEYSKMKYESGNIEWINENIDNLDFSENSLDVAIAGEIIEHCAYPEDILQKIFKFIRPRGILIITTPNASRIFTGLPTFGHLLNKEQRKQFMEKQFGPDDQDHLFLFQLDEIRYILPQ</sequence>
<dbReference type="EMBL" id="BARU01026471">
    <property type="protein sequence ID" value="GAH76216.1"/>
    <property type="molecule type" value="Genomic_DNA"/>
</dbReference>
<evidence type="ECO:0000259" key="1">
    <source>
        <dbReference type="Pfam" id="PF08241"/>
    </source>
</evidence>
<organism evidence="2">
    <name type="scientific">marine sediment metagenome</name>
    <dbReference type="NCBI Taxonomy" id="412755"/>
    <lineage>
        <taxon>unclassified sequences</taxon>
        <taxon>metagenomes</taxon>
        <taxon>ecological metagenomes</taxon>
    </lineage>
</organism>
<feature type="non-terminal residue" evidence="2">
    <location>
        <position position="210"/>
    </location>
</feature>
<accession>X1I1C6</accession>
<dbReference type="InterPro" id="IPR013216">
    <property type="entry name" value="Methyltransf_11"/>
</dbReference>
<gene>
    <name evidence="2" type="ORF">S03H2_42514</name>
</gene>
<feature type="domain" description="Methyltransferase type 11" evidence="1">
    <location>
        <begin position="64"/>
        <end position="156"/>
    </location>
</feature>
<evidence type="ECO:0000313" key="2">
    <source>
        <dbReference type="EMBL" id="GAH76216.1"/>
    </source>
</evidence>
<proteinExistence type="predicted"/>
<comment type="caution">
    <text evidence="2">The sequence shown here is derived from an EMBL/GenBank/DDBJ whole genome shotgun (WGS) entry which is preliminary data.</text>
</comment>
<dbReference type="InterPro" id="IPR029063">
    <property type="entry name" value="SAM-dependent_MTases_sf"/>
</dbReference>
<dbReference type="SUPFAM" id="SSF53335">
    <property type="entry name" value="S-adenosyl-L-methionine-dependent methyltransferases"/>
    <property type="match status" value="1"/>
</dbReference>
<name>X1I1C6_9ZZZZ</name>
<reference evidence="2" key="1">
    <citation type="journal article" date="2014" name="Front. Microbiol.">
        <title>High frequency of phylogenetically diverse reductive dehalogenase-homologous genes in deep subseafloor sedimentary metagenomes.</title>
        <authorList>
            <person name="Kawai M."/>
            <person name="Futagami T."/>
            <person name="Toyoda A."/>
            <person name="Takaki Y."/>
            <person name="Nishi S."/>
            <person name="Hori S."/>
            <person name="Arai W."/>
            <person name="Tsubouchi T."/>
            <person name="Morono Y."/>
            <person name="Uchiyama I."/>
            <person name="Ito T."/>
            <person name="Fujiyama A."/>
            <person name="Inagaki F."/>
            <person name="Takami H."/>
        </authorList>
    </citation>
    <scope>NUCLEOTIDE SEQUENCE</scope>
    <source>
        <strain evidence="2">Expedition CK06-06</strain>
    </source>
</reference>
<protein>
    <recommendedName>
        <fullName evidence="1">Methyltransferase type 11 domain-containing protein</fullName>
    </recommendedName>
</protein>
<dbReference type="Pfam" id="PF08241">
    <property type="entry name" value="Methyltransf_11"/>
    <property type="match status" value="1"/>
</dbReference>
<dbReference type="PANTHER" id="PTHR43861">
    <property type="entry name" value="TRANS-ACONITATE 2-METHYLTRANSFERASE-RELATED"/>
    <property type="match status" value="1"/>
</dbReference>
<dbReference type="AlphaFoldDB" id="X1I1C6"/>
<dbReference type="GO" id="GO:0008757">
    <property type="term" value="F:S-adenosylmethionine-dependent methyltransferase activity"/>
    <property type="evidence" value="ECO:0007669"/>
    <property type="project" value="InterPro"/>
</dbReference>
<dbReference type="Gene3D" id="3.40.50.150">
    <property type="entry name" value="Vaccinia Virus protein VP39"/>
    <property type="match status" value="1"/>
</dbReference>